<protein>
    <submittedName>
        <fullName evidence="1">Regulatory protein</fullName>
    </submittedName>
</protein>
<dbReference type="GeneID" id="32464802"/>
<dbReference type="InterPro" id="IPR059216">
    <property type="entry name" value="LeuA_carph_isopro_dom"/>
</dbReference>
<accession>A0A060ZX14</accession>
<proteinExistence type="predicted"/>
<dbReference type="RefSeq" id="WP_044576255.1">
    <property type="nucleotide sequence ID" value="NZ_BAABDR010000060.1"/>
</dbReference>
<dbReference type="EMBL" id="LK022848">
    <property type="protein sequence ID" value="CDR10386.1"/>
    <property type="molecule type" value="Genomic_DNA"/>
</dbReference>
<dbReference type="AlphaFoldDB" id="A0A060ZX14"/>
<evidence type="ECO:0000313" key="3">
    <source>
        <dbReference type="Proteomes" id="UP000756710"/>
    </source>
</evidence>
<dbReference type="EMBL" id="JAGGLR010000001">
    <property type="protein sequence ID" value="MBP2059620.1"/>
    <property type="molecule type" value="Genomic_DNA"/>
</dbReference>
<gene>
    <name evidence="2" type="ORF">J2Z30_000616</name>
    <name evidence="1" type="ORF">SIRAN6926</name>
</gene>
<evidence type="ECO:0000313" key="1">
    <source>
        <dbReference type="EMBL" id="CDR10386.1"/>
    </source>
</evidence>
<dbReference type="Proteomes" id="UP000756710">
    <property type="component" value="Unassembled WGS sequence"/>
</dbReference>
<evidence type="ECO:0000313" key="2">
    <source>
        <dbReference type="EMBL" id="MBP2059620.1"/>
    </source>
</evidence>
<dbReference type="NCBIfam" id="NF046037">
    <property type="entry name" value="carphisopro"/>
    <property type="match status" value="1"/>
</dbReference>
<reference evidence="1" key="1">
    <citation type="submission" date="2014-05" db="EMBL/GenBank/DDBJ databases">
        <authorList>
            <person name="Horn Fabian"/>
        </authorList>
    </citation>
    <scope>NUCLEOTIDE SEQUENCE</scope>
</reference>
<keyword evidence="3" id="KW-1185">Reference proteome</keyword>
<organism evidence="1">
    <name type="scientific">Streptomyces iranensis</name>
    <dbReference type="NCBI Taxonomy" id="576784"/>
    <lineage>
        <taxon>Bacteria</taxon>
        <taxon>Bacillati</taxon>
        <taxon>Actinomycetota</taxon>
        <taxon>Actinomycetes</taxon>
        <taxon>Kitasatosporales</taxon>
        <taxon>Streptomycetaceae</taxon>
        <taxon>Streptomyces</taxon>
        <taxon>Streptomyces violaceusniger group</taxon>
    </lineage>
</organism>
<dbReference type="HOGENOM" id="CLU_029927_7_1_11"/>
<sequence>MPNARDRRNEVVSGCLEELDWSPKVLARKLNRVFGVGTVAESAPYHWRDSGAVPRSPLPAMTAYVLSQELGRVVSIEQLWQGRAADSPMLVAADAGFGHAWNVQGLGHIVEDWVLGGLLDRRRFLAISGSGLLAAVSHYLDGTAGRGALGPRAAVEGCMDPLVTQVEQNLPLLQLLDDANGGARHLPYVGAQFRAVGLLLHEGAHSDAITTRLVRALAEIGQLGGWMAFDAADHGLAQRYFVTALRAAHQVNDRALCAHILADMSFQAAARQHPADAIHLGEAARRASEGGTAGVRASVLSRLAHGYATAGRSVDFERTSELARELIEQRSDAGLEPRWMYFLTPNHLECQAGYSLIGLGRSTLRQGGRSAGRGFVRRGEALLETGAHGVERGDPSQRRALFEGAWLALGYSASGELERACDIARTAASRLATVRSPRSTALLRQLAVELRRKQRNPHVGTLLPDLEEQLAKYAGSAAGPPDTVGA</sequence>
<name>A0A060ZX14_9ACTN</name>
<reference evidence="2 3" key="2">
    <citation type="submission" date="2021-03" db="EMBL/GenBank/DDBJ databases">
        <title>Genomic Encyclopedia of Type Strains, Phase IV (KMG-IV): sequencing the most valuable type-strain genomes for metagenomic binning, comparative biology and taxonomic classification.</title>
        <authorList>
            <person name="Goeker M."/>
        </authorList>
    </citation>
    <scope>NUCLEOTIDE SEQUENCE [LARGE SCALE GENOMIC DNA]</scope>
    <source>
        <strain evidence="2 3">DSM 41954</strain>
    </source>
</reference>